<evidence type="ECO:0000256" key="1">
    <source>
        <dbReference type="ARBA" id="ARBA00023235"/>
    </source>
</evidence>
<keyword evidence="1" id="KW-0413">Isomerase</keyword>
<dbReference type="SUPFAM" id="SSF48600">
    <property type="entry name" value="Chorismate mutase II"/>
    <property type="match status" value="1"/>
</dbReference>
<proteinExistence type="predicted"/>
<organism evidence="4 5">
    <name type="scientific">Lactovum miscens</name>
    <dbReference type="NCBI Taxonomy" id="190387"/>
    <lineage>
        <taxon>Bacteria</taxon>
        <taxon>Bacillati</taxon>
        <taxon>Bacillota</taxon>
        <taxon>Bacilli</taxon>
        <taxon>Lactobacillales</taxon>
        <taxon>Streptococcaceae</taxon>
        <taxon>Lactovum</taxon>
    </lineage>
</organism>
<dbReference type="GO" id="GO:0004106">
    <property type="term" value="F:chorismate mutase activity"/>
    <property type="evidence" value="ECO:0007669"/>
    <property type="project" value="InterPro"/>
</dbReference>
<evidence type="ECO:0000313" key="4">
    <source>
        <dbReference type="EMBL" id="MBB5887959.1"/>
    </source>
</evidence>
<dbReference type="RefSeq" id="WP_183539568.1">
    <property type="nucleotide sequence ID" value="NZ_DASWOY010000033.1"/>
</dbReference>
<dbReference type="EMBL" id="JACHHV010000011">
    <property type="protein sequence ID" value="MBB5887959.1"/>
    <property type="molecule type" value="Genomic_DNA"/>
</dbReference>
<name>A0A841C993_9LACT</name>
<comment type="caution">
    <text evidence="4">The sequence shown here is derived from an EMBL/GenBank/DDBJ whole genome shotgun (WGS) entry which is preliminary data.</text>
</comment>
<dbReference type="GO" id="GO:0046417">
    <property type="term" value="P:chorismate metabolic process"/>
    <property type="evidence" value="ECO:0007669"/>
    <property type="project" value="InterPro"/>
</dbReference>
<protein>
    <submittedName>
        <fullName evidence="4">Monofunctional chorismate mutase</fullName>
    </submittedName>
</protein>
<dbReference type="Gene3D" id="1.20.59.10">
    <property type="entry name" value="Chorismate mutase"/>
    <property type="match status" value="1"/>
</dbReference>
<dbReference type="Pfam" id="PF01817">
    <property type="entry name" value="CM_2"/>
    <property type="match status" value="1"/>
</dbReference>
<dbReference type="Proteomes" id="UP000562464">
    <property type="component" value="Unassembled WGS sequence"/>
</dbReference>
<dbReference type="SMART" id="SM00830">
    <property type="entry name" value="CM_2"/>
    <property type="match status" value="1"/>
</dbReference>
<dbReference type="InterPro" id="IPR011279">
    <property type="entry name" value="Chorismate_mutase_GmP"/>
</dbReference>
<reference evidence="4 5" key="1">
    <citation type="submission" date="2020-08" db="EMBL/GenBank/DDBJ databases">
        <title>Genomic Encyclopedia of Type Strains, Phase IV (KMG-IV): sequencing the most valuable type-strain genomes for metagenomic binning, comparative biology and taxonomic classification.</title>
        <authorList>
            <person name="Goeker M."/>
        </authorList>
    </citation>
    <scope>NUCLEOTIDE SEQUENCE [LARGE SCALE GENOMIC DNA]</scope>
    <source>
        <strain evidence="4 5">DSM 14925</strain>
    </source>
</reference>
<keyword evidence="5" id="KW-1185">Reference proteome</keyword>
<dbReference type="InterPro" id="IPR036263">
    <property type="entry name" value="Chorismate_II_sf"/>
</dbReference>
<keyword evidence="2" id="KW-0175">Coiled coil</keyword>
<accession>A0A841C993</accession>
<feature type="domain" description="Chorismate mutase" evidence="3">
    <location>
        <begin position="1"/>
        <end position="87"/>
    </location>
</feature>
<dbReference type="InterPro" id="IPR036979">
    <property type="entry name" value="CM_dom_sf"/>
</dbReference>
<dbReference type="PROSITE" id="PS51168">
    <property type="entry name" value="CHORISMATE_MUT_2"/>
    <property type="match status" value="1"/>
</dbReference>
<dbReference type="InterPro" id="IPR051331">
    <property type="entry name" value="Chorismate_mutase-related"/>
</dbReference>
<sequence length="91" mass="10832">MYLEEIRNEINCIDEQIVKLLEERMELVNQVAEIKKNSEVAIFDYKREQKILEGVASQVKNKRYEEAIVGTFYDIMKNSRKYQNKKLGSQE</sequence>
<dbReference type="PANTHER" id="PTHR38041">
    <property type="entry name" value="CHORISMATE MUTASE"/>
    <property type="match status" value="1"/>
</dbReference>
<evidence type="ECO:0000313" key="5">
    <source>
        <dbReference type="Proteomes" id="UP000562464"/>
    </source>
</evidence>
<gene>
    <name evidence="4" type="ORF">HNQ37_000849</name>
</gene>
<dbReference type="GO" id="GO:0009697">
    <property type="term" value="P:salicylic acid biosynthetic process"/>
    <property type="evidence" value="ECO:0007669"/>
    <property type="project" value="TreeGrafter"/>
</dbReference>
<evidence type="ECO:0000256" key="2">
    <source>
        <dbReference type="SAM" id="Coils"/>
    </source>
</evidence>
<dbReference type="InterPro" id="IPR002701">
    <property type="entry name" value="CM_II_prokaryot"/>
</dbReference>
<dbReference type="AlphaFoldDB" id="A0A841C993"/>
<dbReference type="NCBIfam" id="TIGR01805">
    <property type="entry name" value="CM_mono_grmpos"/>
    <property type="match status" value="1"/>
</dbReference>
<feature type="coiled-coil region" evidence="2">
    <location>
        <begin position="3"/>
        <end position="37"/>
    </location>
</feature>
<dbReference type="PANTHER" id="PTHR38041:SF1">
    <property type="entry name" value="CHORISMATE MUTASE"/>
    <property type="match status" value="1"/>
</dbReference>
<evidence type="ECO:0000259" key="3">
    <source>
        <dbReference type="PROSITE" id="PS51168"/>
    </source>
</evidence>